<dbReference type="RefSeq" id="WP_134378763.1">
    <property type="nucleotide sequence ID" value="NZ_SORX01000001.1"/>
</dbReference>
<protein>
    <submittedName>
        <fullName evidence="3">ComF family protein</fullName>
    </submittedName>
</protein>
<keyword evidence="4" id="KW-1185">Reference proteome</keyword>
<dbReference type="InterPro" id="IPR000836">
    <property type="entry name" value="PRTase_dom"/>
</dbReference>
<name>A0A4Y8LLX7_9BACL</name>
<evidence type="ECO:0000313" key="4">
    <source>
        <dbReference type="Proteomes" id="UP000297776"/>
    </source>
</evidence>
<dbReference type="PANTHER" id="PTHR47505">
    <property type="entry name" value="DNA UTILIZATION PROTEIN YHGH"/>
    <property type="match status" value="1"/>
</dbReference>
<dbReference type="OrthoDB" id="9779910at2"/>
<dbReference type="SUPFAM" id="SSF53271">
    <property type="entry name" value="PRTase-like"/>
    <property type="match status" value="1"/>
</dbReference>
<feature type="domain" description="Phosphoribosyltransferase" evidence="2">
    <location>
        <begin position="172"/>
        <end position="223"/>
    </location>
</feature>
<reference evidence="3 4" key="1">
    <citation type="submission" date="2019-03" db="EMBL/GenBank/DDBJ databases">
        <authorList>
            <person name="Yang Y."/>
        </authorList>
    </citation>
    <scope>NUCLEOTIDE SEQUENCE [LARGE SCALE GENOMIC DNA]</scope>
    <source>
        <strain evidence="3 4">ASL-1</strain>
    </source>
</reference>
<evidence type="ECO:0000259" key="2">
    <source>
        <dbReference type="Pfam" id="PF00156"/>
    </source>
</evidence>
<accession>A0A4Y8LLX7</accession>
<dbReference type="EMBL" id="SORX01000001">
    <property type="protein sequence ID" value="TFE03956.1"/>
    <property type="molecule type" value="Genomic_DNA"/>
</dbReference>
<dbReference type="AlphaFoldDB" id="A0A4Y8LLX7"/>
<sequence length="226" mass="25857">MRCLYCHAVIHEEMSWSDLLFKRIEDPFCGICKSGLLEIKKENSCSVCSGKMEGSGTCGDCLIWNEHQMYHDVLHSNRSLYEYNQLLKEMIKRFKYNGDYAVAGCFRKKIIEEVKKLPRQTLLVPVPVSEERLQTRGFNQTEALLVMAGLKFECLLTRKNEEVSQAKKLKHDRHSGENPFKAIQQLNGENILLMDDLYTTGTTIRRAAHILKEAGAGEVRSLTIGR</sequence>
<organism evidence="3 4">
    <name type="scientific">Jeotgalibacillus salarius</name>
    <dbReference type="NCBI Taxonomy" id="546023"/>
    <lineage>
        <taxon>Bacteria</taxon>
        <taxon>Bacillati</taxon>
        <taxon>Bacillota</taxon>
        <taxon>Bacilli</taxon>
        <taxon>Bacillales</taxon>
        <taxon>Caryophanaceae</taxon>
        <taxon>Jeotgalibacillus</taxon>
    </lineage>
</organism>
<evidence type="ECO:0000313" key="3">
    <source>
        <dbReference type="EMBL" id="TFE03956.1"/>
    </source>
</evidence>
<dbReference type="PANTHER" id="PTHR47505:SF1">
    <property type="entry name" value="DNA UTILIZATION PROTEIN YHGH"/>
    <property type="match status" value="1"/>
</dbReference>
<dbReference type="InterPro" id="IPR029057">
    <property type="entry name" value="PRTase-like"/>
</dbReference>
<dbReference type="CDD" id="cd06223">
    <property type="entry name" value="PRTases_typeI"/>
    <property type="match status" value="1"/>
</dbReference>
<gene>
    <name evidence="3" type="ORF">E2626_01110</name>
</gene>
<comment type="similarity">
    <text evidence="1">Belongs to the ComF/GntX family.</text>
</comment>
<comment type="caution">
    <text evidence="3">The sequence shown here is derived from an EMBL/GenBank/DDBJ whole genome shotgun (WGS) entry which is preliminary data.</text>
</comment>
<dbReference type="Gene3D" id="3.40.50.2020">
    <property type="match status" value="1"/>
</dbReference>
<dbReference type="Proteomes" id="UP000297776">
    <property type="component" value="Unassembled WGS sequence"/>
</dbReference>
<dbReference type="Pfam" id="PF00156">
    <property type="entry name" value="Pribosyltran"/>
    <property type="match status" value="1"/>
</dbReference>
<proteinExistence type="inferred from homology"/>
<dbReference type="InterPro" id="IPR051910">
    <property type="entry name" value="ComF/GntX_DNA_util-trans"/>
</dbReference>
<evidence type="ECO:0000256" key="1">
    <source>
        <dbReference type="ARBA" id="ARBA00008007"/>
    </source>
</evidence>